<dbReference type="NCBIfam" id="NF040712">
    <property type="entry name" value="SepH"/>
    <property type="match status" value="1"/>
</dbReference>
<keyword evidence="4" id="KW-1185">Reference proteome</keyword>
<name>U2R4Q6_9ACTN</name>
<gene>
    <name evidence="3" type="ORF">HMPREF0682_0559</name>
</gene>
<dbReference type="Proteomes" id="UP000017052">
    <property type="component" value="Unassembled WGS sequence"/>
</dbReference>
<comment type="caution">
    <text evidence="3">The sequence shown here is derived from an EMBL/GenBank/DDBJ whole genome shotgun (WGS) entry which is preliminary data.</text>
</comment>
<sequence>MDSALTPREIQSRIRAGESPDDVARAAGVPVDGIEGYAAPVLAEREHMAEMAQAA</sequence>
<organism evidence="3 4">
    <name type="scientific">Propionibacterium acidifaciens F0233</name>
    <dbReference type="NCBI Taxonomy" id="553198"/>
    <lineage>
        <taxon>Bacteria</taxon>
        <taxon>Bacillati</taxon>
        <taxon>Actinomycetota</taxon>
        <taxon>Actinomycetes</taxon>
        <taxon>Propionibacteriales</taxon>
        <taxon>Propionibacteriaceae</taxon>
        <taxon>Propionibacterium</taxon>
    </lineage>
</organism>
<dbReference type="Pfam" id="PF11268">
    <property type="entry name" value="DUF3071"/>
    <property type="match status" value="1"/>
</dbReference>
<dbReference type="AlphaFoldDB" id="U2R4Q6"/>
<evidence type="ECO:0000259" key="2">
    <source>
        <dbReference type="Pfam" id="PF11268"/>
    </source>
</evidence>
<feature type="region of interest" description="Disordered" evidence="1">
    <location>
        <begin position="1"/>
        <end position="21"/>
    </location>
</feature>
<accession>U2R4Q6</accession>
<evidence type="ECO:0000313" key="3">
    <source>
        <dbReference type="EMBL" id="ERK63851.1"/>
    </source>
</evidence>
<feature type="domain" description="DUF3071" evidence="2">
    <location>
        <begin position="2"/>
        <end position="55"/>
    </location>
</feature>
<feature type="compositionally biased region" description="Basic and acidic residues" evidence="1">
    <location>
        <begin position="10"/>
        <end position="21"/>
    </location>
</feature>
<protein>
    <submittedName>
        <fullName evidence="3">PF11268 domain protein</fullName>
    </submittedName>
</protein>
<feature type="non-terminal residue" evidence="3">
    <location>
        <position position="55"/>
    </location>
</feature>
<dbReference type="InterPro" id="IPR021421">
    <property type="entry name" value="DUF3071"/>
</dbReference>
<evidence type="ECO:0000313" key="4">
    <source>
        <dbReference type="Proteomes" id="UP000017052"/>
    </source>
</evidence>
<evidence type="ECO:0000256" key="1">
    <source>
        <dbReference type="SAM" id="MobiDB-lite"/>
    </source>
</evidence>
<dbReference type="EMBL" id="ACVN02000003">
    <property type="protein sequence ID" value="ERK63851.1"/>
    <property type="molecule type" value="Genomic_DNA"/>
</dbReference>
<reference evidence="3" key="1">
    <citation type="submission" date="2013-08" db="EMBL/GenBank/DDBJ databases">
        <authorList>
            <person name="Durkin A.S."/>
            <person name="Haft D.R."/>
            <person name="McCorrison J."/>
            <person name="Torralba M."/>
            <person name="Gillis M."/>
            <person name="Haft D.H."/>
            <person name="Methe B."/>
            <person name="Sutton G."/>
            <person name="Nelson K.E."/>
        </authorList>
    </citation>
    <scope>NUCLEOTIDE SEQUENCE [LARGE SCALE GENOMIC DNA]</scope>
    <source>
        <strain evidence="3">F0233</strain>
    </source>
</reference>
<dbReference type="InterPro" id="IPR047682">
    <property type="entry name" value="SepH-like"/>
</dbReference>
<proteinExistence type="predicted"/>